<keyword evidence="3" id="KW-1185">Reference proteome</keyword>
<evidence type="ECO:0000313" key="2">
    <source>
        <dbReference type="EMBL" id="MBP0902912.1"/>
    </source>
</evidence>
<dbReference type="InterPro" id="IPR027823">
    <property type="entry name" value="DUF4468"/>
</dbReference>
<protein>
    <submittedName>
        <fullName evidence="2">DUF4468 domain-containing protein</fullName>
    </submittedName>
</protein>
<comment type="caution">
    <text evidence="2">The sequence shown here is derived from an EMBL/GenBank/DDBJ whole genome shotgun (WGS) entry which is preliminary data.</text>
</comment>
<evidence type="ECO:0000313" key="3">
    <source>
        <dbReference type="Proteomes" id="UP000670776"/>
    </source>
</evidence>
<sequence length="206" mass="24252">MNTKNKFFLLFFLSAYSLFSQDVDMDIHGYSKVINTPEMQQNELYVKLKEWLALNYKSANNVIQLDTKEKIIVKGNFSYFSKTFNNDIVFAHTLIFSIKDFKTKIELIIPEKVISTIVYGQNIETFILEEELKNTVTYDVLVKRFSDSYKESNGNEKKLNKALEKNSQTLKTKTLPFKKELSDNLNKKVQDLYQSIEKFIFKTDEW</sequence>
<dbReference type="Pfam" id="PF14730">
    <property type="entry name" value="DUF4468"/>
    <property type="match status" value="1"/>
</dbReference>
<dbReference type="Gene3D" id="3.30.530.80">
    <property type="match status" value="1"/>
</dbReference>
<feature type="domain" description="DUF4468" evidence="1">
    <location>
        <begin position="30"/>
        <end position="107"/>
    </location>
</feature>
<organism evidence="2 3">
    <name type="scientific">Mariniflexile gromovii</name>
    <dbReference type="NCBI Taxonomy" id="362523"/>
    <lineage>
        <taxon>Bacteria</taxon>
        <taxon>Pseudomonadati</taxon>
        <taxon>Bacteroidota</taxon>
        <taxon>Flavobacteriia</taxon>
        <taxon>Flavobacteriales</taxon>
        <taxon>Flavobacteriaceae</taxon>
        <taxon>Mariniflexile</taxon>
    </lineage>
</organism>
<name>A0ABS4BQQ2_9FLAO</name>
<dbReference type="Proteomes" id="UP000670776">
    <property type="component" value="Unassembled WGS sequence"/>
</dbReference>
<proteinExistence type="predicted"/>
<accession>A0ABS4BQQ2</accession>
<dbReference type="RefSeq" id="WP_209652765.1">
    <property type="nucleotide sequence ID" value="NZ_JAGJCB010000002.1"/>
</dbReference>
<evidence type="ECO:0000259" key="1">
    <source>
        <dbReference type="Pfam" id="PF14730"/>
    </source>
</evidence>
<dbReference type="EMBL" id="JAGJCB010000002">
    <property type="protein sequence ID" value="MBP0902912.1"/>
    <property type="molecule type" value="Genomic_DNA"/>
</dbReference>
<gene>
    <name evidence="2" type="ORF">J8H85_03640</name>
</gene>
<reference evidence="2 3" key="1">
    <citation type="submission" date="2021-04" db="EMBL/GenBank/DDBJ databases">
        <title>Mariniflexile gromovii gen. nov., sp. nov., a gliding bacterium isolated from the sea urchin Strongylocentrotus intermedius.</title>
        <authorList>
            <person name="Ko S."/>
            <person name="Le V."/>
            <person name="Ahn C.-Y."/>
            <person name="Oh H.-M."/>
        </authorList>
    </citation>
    <scope>NUCLEOTIDE SEQUENCE [LARGE SCALE GENOMIC DNA]</scope>
    <source>
        <strain evidence="2 3">KCTC 12570</strain>
    </source>
</reference>